<evidence type="ECO:0000256" key="3">
    <source>
        <dbReference type="ARBA" id="ARBA00023306"/>
    </source>
</evidence>
<dbReference type="SUPFAM" id="SSF81901">
    <property type="entry name" value="HCP-like"/>
    <property type="match status" value="1"/>
</dbReference>
<dbReference type="InterPro" id="IPR011990">
    <property type="entry name" value="TPR-like_helical_dom_sf"/>
</dbReference>
<comment type="caution">
    <text evidence="8">The sequence shown here is derived from an EMBL/GenBank/DDBJ whole genome shotgun (WGS) entry which is preliminary data.</text>
</comment>
<feature type="repeat" description="PPR" evidence="4">
    <location>
        <begin position="200"/>
        <end position="234"/>
    </location>
</feature>
<dbReference type="Pfam" id="PF01535">
    <property type="entry name" value="PPR"/>
    <property type="match status" value="3"/>
</dbReference>
<evidence type="ECO:0000256" key="5">
    <source>
        <dbReference type="RuleBase" id="RU003796"/>
    </source>
</evidence>
<feature type="compositionally biased region" description="Polar residues" evidence="6">
    <location>
        <begin position="631"/>
        <end position="642"/>
    </location>
</feature>
<feature type="repeat" description="PPR" evidence="4">
    <location>
        <begin position="131"/>
        <end position="165"/>
    </location>
</feature>
<dbReference type="SUPFAM" id="SSF46785">
    <property type="entry name" value="Winged helix' DNA-binding domain"/>
    <property type="match status" value="2"/>
</dbReference>
<feature type="repeat" description="PPR" evidence="4">
    <location>
        <begin position="410"/>
        <end position="447"/>
    </location>
</feature>
<dbReference type="GO" id="GO:0003677">
    <property type="term" value="F:DNA binding"/>
    <property type="evidence" value="ECO:0007669"/>
    <property type="project" value="UniProtKB-KW"/>
</dbReference>
<name>A0A498JR02_MALDO</name>
<dbReference type="GO" id="GO:0005667">
    <property type="term" value="C:transcription regulator complex"/>
    <property type="evidence" value="ECO:0007669"/>
    <property type="project" value="InterPro"/>
</dbReference>
<gene>
    <name evidence="8" type="ORF">DVH24_008778</name>
</gene>
<evidence type="ECO:0000256" key="2">
    <source>
        <dbReference type="ARBA" id="ARBA00022737"/>
    </source>
</evidence>
<comment type="subcellular location">
    <subcellularLocation>
        <location evidence="5">Nucleus</location>
    </subcellularLocation>
</comment>
<evidence type="ECO:0000256" key="6">
    <source>
        <dbReference type="SAM" id="MobiDB-lite"/>
    </source>
</evidence>
<reference evidence="8 9" key="1">
    <citation type="submission" date="2018-10" db="EMBL/GenBank/DDBJ databases">
        <title>A high-quality apple genome assembly.</title>
        <authorList>
            <person name="Hu J."/>
        </authorList>
    </citation>
    <scope>NUCLEOTIDE SEQUENCE [LARGE SCALE GENOMIC DNA]</scope>
    <source>
        <strain evidence="9">cv. HFTH1</strain>
        <tissue evidence="8">Young leaf</tissue>
    </source>
</reference>
<feature type="repeat" description="PPR" evidence="4">
    <location>
        <begin position="270"/>
        <end position="304"/>
    </location>
</feature>
<feature type="region of interest" description="Disordered" evidence="6">
    <location>
        <begin position="759"/>
        <end position="797"/>
    </location>
</feature>
<keyword evidence="9" id="KW-1185">Reference proteome</keyword>
<feature type="repeat" description="PPR" evidence="4">
    <location>
        <begin position="305"/>
        <end position="339"/>
    </location>
</feature>
<keyword evidence="5" id="KW-0804">Transcription</keyword>
<dbReference type="PANTHER" id="PTHR47936:SF1">
    <property type="entry name" value="PENTATRICOPEPTIDE REPEAT-CONTAINING PROTEIN GUN1, CHLOROPLASTIC"/>
    <property type="match status" value="1"/>
</dbReference>
<sequence length="884" mass="99770">MLTLQLKTAAQKNPKPGFPIPCRSLTTSPSHPSQDSHLANLILKSDPQTLIQILHSPEIDWSSDLVDKTLKRLWNHGPKALQFFKILDHHPNYTHPCSSFDHAIDVAGRLRDYKSLWTLVARMRSRRLGPGPRTFAIITERYVAAGKPDRAVKVFLSMHEHGCPQDLNSFNTILDVLCKAKRVEKACNLFKVFRGRFKADRVSYNIIANGWCLIKRTPKALELLGEMVERGLDPSLTTFNIMLKGYFRAGQIKEAWEFFLQMKKRKCEIDVVAYTTLVHGFGVVGEIKKARRVFDEMVGEGVLPSVATYNALIQVLCKKDNVENAVVVFEEMVSKGYVPNVTTYNVLIRGLCHAGNMDRALAFLDRMKDDECEPNVQTYNVVIRYFCDAGEIEKALNVFEKMGRGDCLPNLDTYNVLISAMFVRKKPEDLLVAGKLLIEMVDRGFLPRRFTFNRVLDGLLVTGLRLHSNLNTSYYCSKGFLFLLKFQHDVLVSPGVGSLQFGGSDQHEAFWKLTGFGFWRNSEIKREGGQSKPRIGDHWEVTREFSKTKPFLGLYNRDGVTSIGLDDAASRLGVERRRIYDIVNVLESVGVLARKAKNQYSWKGFKAIPNALQELRGLQISDDEDDVERCGSQQTENSNPNLNIKPMNPKSDNRREKSLALLTQNFVKLFVCSTVEMISLDEAAKLLLGDAHNASVMRTKVRRIYDIANVLSSMNLIEKTHTSDTRKPAFKWLGLRGKEEVPQETKKRAFGTDITNVSSKRGKVDSSIGGKLDGQKQKGLVGEADRSNLEDSKDGSKSYQFGPFAPVTIARAGTGSTRKVHDWEKLTSTYRPQYQNQALKDLFSHYTEAWKTWQRNGTVLHHSPSALPNGSRSRDSDVADSLFD</sequence>
<dbReference type="SMART" id="SM01372">
    <property type="entry name" value="E2F_TDP"/>
    <property type="match status" value="2"/>
</dbReference>
<organism evidence="8 9">
    <name type="scientific">Malus domestica</name>
    <name type="common">Apple</name>
    <name type="synonym">Pyrus malus</name>
    <dbReference type="NCBI Taxonomy" id="3750"/>
    <lineage>
        <taxon>Eukaryota</taxon>
        <taxon>Viridiplantae</taxon>
        <taxon>Streptophyta</taxon>
        <taxon>Embryophyta</taxon>
        <taxon>Tracheophyta</taxon>
        <taxon>Spermatophyta</taxon>
        <taxon>Magnoliopsida</taxon>
        <taxon>eudicotyledons</taxon>
        <taxon>Gunneridae</taxon>
        <taxon>Pentapetalae</taxon>
        <taxon>rosids</taxon>
        <taxon>fabids</taxon>
        <taxon>Rosales</taxon>
        <taxon>Rosaceae</taxon>
        <taxon>Amygdaloideae</taxon>
        <taxon>Maleae</taxon>
        <taxon>Malus</taxon>
    </lineage>
</organism>
<dbReference type="Gene3D" id="1.10.10.10">
    <property type="entry name" value="Winged helix-like DNA-binding domain superfamily/Winged helix DNA-binding domain"/>
    <property type="match status" value="2"/>
</dbReference>
<dbReference type="Proteomes" id="UP000290289">
    <property type="component" value="Chromosome 6"/>
</dbReference>
<keyword evidence="5" id="KW-0805">Transcription regulation</keyword>
<dbReference type="InterPro" id="IPR003316">
    <property type="entry name" value="E2F_WHTH_DNA-bd_dom"/>
</dbReference>
<dbReference type="Pfam" id="PF02319">
    <property type="entry name" value="WHD_E2F_TDP"/>
    <property type="match status" value="2"/>
</dbReference>
<dbReference type="EMBL" id="RDQH01000332">
    <property type="protein sequence ID" value="RXH96274.1"/>
    <property type="molecule type" value="Genomic_DNA"/>
</dbReference>
<feature type="repeat" description="PPR" evidence="4">
    <location>
        <begin position="340"/>
        <end position="374"/>
    </location>
</feature>
<dbReference type="NCBIfam" id="TIGR00756">
    <property type="entry name" value="PPR"/>
    <property type="match status" value="8"/>
</dbReference>
<evidence type="ECO:0000259" key="7">
    <source>
        <dbReference type="SMART" id="SM01372"/>
    </source>
</evidence>
<proteinExistence type="inferred from homology"/>
<keyword evidence="2" id="KW-0677">Repeat</keyword>
<dbReference type="InterPro" id="IPR036390">
    <property type="entry name" value="WH_DNA-bd_sf"/>
</dbReference>
<keyword evidence="3" id="KW-0131">Cell cycle</keyword>
<comment type="similarity">
    <text evidence="1">Belongs to the PPR family. P subfamily.</text>
</comment>
<keyword evidence="5" id="KW-0238">DNA-binding</keyword>
<dbReference type="STRING" id="3750.A0A498JR02"/>
<evidence type="ECO:0000313" key="8">
    <source>
        <dbReference type="EMBL" id="RXH96274.1"/>
    </source>
</evidence>
<dbReference type="InterPro" id="IPR036388">
    <property type="entry name" value="WH-like_DNA-bd_sf"/>
</dbReference>
<dbReference type="GO" id="GO:0005634">
    <property type="term" value="C:nucleus"/>
    <property type="evidence" value="ECO:0007669"/>
    <property type="project" value="UniProtKB-SubCell"/>
</dbReference>
<protein>
    <recommendedName>
        <fullName evidence="7">E2F/DP family winged-helix DNA-binding domain-containing protein</fullName>
    </recommendedName>
</protein>
<dbReference type="PANTHER" id="PTHR47936">
    <property type="entry name" value="PPR_LONG DOMAIN-CONTAINING PROTEIN"/>
    <property type="match status" value="1"/>
</dbReference>
<feature type="region of interest" description="Disordered" evidence="6">
    <location>
        <begin position="626"/>
        <end position="651"/>
    </location>
</feature>
<feature type="domain" description="E2F/DP family winged-helix DNA-binding" evidence="7">
    <location>
        <begin position="546"/>
        <end position="604"/>
    </location>
</feature>
<feature type="repeat" description="PPR" evidence="4">
    <location>
        <begin position="375"/>
        <end position="409"/>
    </location>
</feature>
<feature type="domain" description="E2F/DP family winged-helix DNA-binding" evidence="7">
    <location>
        <begin position="654"/>
        <end position="734"/>
    </location>
</feature>
<dbReference type="Gene3D" id="1.25.40.10">
    <property type="entry name" value="Tetratricopeptide repeat domain"/>
    <property type="match status" value="3"/>
</dbReference>
<feature type="compositionally biased region" description="Basic and acidic residues" evidence="6">
    <location>
        <begin position="783"/>
        <end position="796"/>
    </location>
</feature>
<dbReference type="PROSITE" id="PS51375">
    <property type="entry name" value="PPR"/>
    <property type="match status" value="8"/>
</dbReference>
<evidence type="ECO:0000256" key="4">
    <source>
        <dbReference type="PROSITE-ProRule" id="PRU00708"/>
    </source>
</evidence>
<dbReference type="AlphaFoldDB" id="A0A498JR02"/>
<comment type="similarity">
    <text evidence="5">Belongs to the E2F/DP family.</text>
</comment>
<dbReference type="Pfam" id="PF13041">
    <property type="entry name" value="PPR_2"/>
    <property type="match status" value="3"/>
</dbReference>
<dbReference type="InterPro" id="IPR002885">
    <property type="entry name" value="PPR_rpt"/>
</dbReference>
<evidence type="ECO:0000256" key="1">
    <source>
        <dbReference type="ARBA" id="ARBA00007626"/>
    </source>
</evidence>
<dbReference type="GO" id="GO:0006355">
    <property type="term" value="P:regulation of DNA-templated transcription"/>
    <property type="evidence" value="ECO:0007669"/>
    <property type="project" value="InterPro"/>
</dbReference>
<feature type="region of interest" description="Disordered" evidence="6">
    <location>
        <begin position="861"/>
        <end position="884"/>
    </location>
</feature>
<feature type="repeat" description="PPR" evidence="4">
    <location>
        <begin position="235"/>
        <end position="269"/>
    </location>
</feature>
<evidence type="ECO:0000313" key="9">
    <source>
        <dbReference type="Proteomes" id="UP000290289"/>
    </source>
</evidence>
<accession>A0A498JR02</accession>
<keyword evidence="5" id="KW-0539">Nucleus</keyword>
<dbReference type="FunFam" id="1.10.10.10:FF:000295">
    <property type="entry name" value="E2F transcription factor-like E2FE"/>
    <property type="match status" value="1"/>
</dbReference>